<sequence length="322" mass="36722">MQVNITKRIDTPEGKRYCPVVVGPNGRIKPDSVMVDGRQEKHPEGAYYLDWTEDGKRTRVSVGTDATAAYNCRVRKQRELDALASGLIVSNPIEDDSRLRISSAADDFLEEMQLSRQRKTWMGYIVSLRYFQESCGKRFLDEVERKDLLRLAAFLRDTKKLSPRTVHNKFADVLTFLQAQGVPKLIGKNDHPRFIEQEVSIYEEEDLSKLHAVCSPYHSTLYDFLLMSGFREQEAMHVTWNTSASTPTSSRCAGSHNSTGHRRPTRNVKFLCRTNCSRYLKLIASPCRHHAHRLIRWSSALQTTHATNTCCVLSSATPERLS</sequence>
<reference evidence="2" key="2">
    <citation type="submission" date="2020-09" db="EMBL/GenBank/DDBJ databases">
        <authorList>
            <person name="Sun Q."/>
            <person name="Zhou Y."/>
        </authorList>
    </citation>
    <scope>NUCLEOTIDE SEQUENCE</scope>
    <source>
        <strain evidence="2">CGMCC 1.12997</strain>
    </source>
</reference>
<name>A0A917HRS7_9BACT</name>
<evidence type="ECO:0000256" key="1">
    <source>
        <dbReference type="ARBA" id="ARBA00023125"/>
    </source>
</evidence>
<dbReference type="EMBL" id="BMGT01000004">
    <property type="protein sequence ID" value="GGG87313.1"/>
    <property type="molecule type" value="Genomic_DNA"/>
</dbReference>
<dbReference type="AlphaFoldDB" id="A0A917HRS7"/>
<dbReference type="SUPFAM" id="SSF56349">
    <property type="entry name" value="DNA breaking-rejoining enzymes"/>
    <property type="match status" value="1"/>
</dbReference>
<dbReference type="Gene3D" id="1.10.150.130">
    <property type="match status" value="1"/>
</dbReference>
<gene>
    <name evidence="2" type="ORF">GCM10011585_34220</name>
</gene>
<dbReference type="Proteomes" id="UP000647241">
    <property type="component" value="Unassembled WGS sequence"/>
</dbReference>
<evidence type="ECO:0000313" key="2">
    <source>
        <dbReference type="EMBL" id="GGG87313.1"/>
    </source>
</evidence>
<dbReference type="InterPro" id="IPR011010">
    <property type="entry name" value="DNA_brk_join_enz"/>
</dbReference>
<keyword evidence="1" id="KW-0238">DNA-binding</keyword>
<dbReference type="GO" id="GO:0003677">
    <property type="term" value="F:DNA binding"/>
    <property type="evidence" value="ECO:0007669"/>
    <property type="project" value="UniProtKB-KW"/>
</dbReference>
<protein>
    <recommendedName>
        <fullName evidence="4">Core-binding (CB) domain-containing protein</fullName>
    </recommendedName>
</protein>
<comment type="caution">
    <text evidence="2">The sequence shown here is derived from an EMBL/GenBank/DDBJ whole genome shotgun (WGS) entry which is preliminary data.</text>
</comment>
<evidence type="ECO:0008006" key="4">
    <source>
        <dbReference type="Google" id="ProtNLM"/>
    </source>
</evidence>
<dbReference type="InterPro" id="IPR010998">
    <property type="entry name" value="Integrase_recombinase_N"/>
</dbReference>
<evidence type="ECO:0000313" key="3">
    <source>
        <dbReference type="Proteomes" id="UP000647241"/>
    </source>
</evidence>
<keyword evidence="3" id="KW-1185">Reference proteome</keyword>
<organism evidence="2 3">
    <name type="scientific">Edaphobacter dinghuensis</name>
    <dbReference type="NCBI Taxonomy" id="1560005"/>
    <lineage>
        <taxon>Bacteria</taxon>
        <taxon>Pseudomonadati</taxon>
        <taxon>Acidobacteriota</taxon>
        <taxon>Terriglobia</taxon>
        <taxon>Terriglobales</taxon>
        <taxon>Acidobacteriaceae</taxon>
        <taxon>Edaphobacter</taxon>
    </lineage>
</organism>
<accession>A0A917HRS7</accession>
<reference evidence="2" key="1">
    <citation type="journal article" date="2014" name="Int. J. Syst. Evol. Microbiol.">
        <title>Complete genome sequence of Corynebacterium casei LMG S-19264T (=DSM 44701T), isolated from a smear-ripened cheese.</title>
        <authorList>
            <consortium name="US DOE Joint Genome Institute (JGI-PGF)"/>
            <person name="Walter F."/>
            <person name="Albersmeier A."/>
            <person name="Kalinowski J."/>
            <person name="Ruckert C."/>
        </authorList>
    </citation>
    <scope>NUCLEOTIDE SEQUENCE</scope>
    <source>
        <strain evidence="2">CGMCC 1.12997</strain>
    </source>
</reference>
<proteinExistence type="predicted"/>